<dbReference type="AlphaFoldDB" id="A0A388LIS6"/>
<dbReference type="Gramene" id="GBG82240">
    <property type="protein sequence ID" value="GBG82240"/>
    <property type="gene ID" value="CBR_g34523"/>
</dbReference>
<feature type="region of interest" description="Disordered" evidence="1">
    <location>
        <begin position="123"/>
        <end position="142"/>
    </location>
</feature>
<organism evidence="2 3">
    <name type="scientific">Chara braunii</name>
    <name type="common">Braun's stonewort</name>
    <dbReference type="NCBI Taxonomy" id="69332"/>
    <lineage>
        <taxon>Eukaryota</taxon>
        <taxon>Viridiplantae</taxon>
        <taxon>Streptophyta</taxon>
        <taxon>Charophyceae</taxon>
        <taxon>Charales</taxon>
        <taxon>Characeae</taxon>
        <taxon>Chara</taxon>
    </lineage>
</organism>
<evidence type="ECO:0000313" key="2">
    <source>
        <dbReference type="EMBL" id="GBG82240.1"/>
    </source>
</evidence>
<dbReference type="EMBL" id="BFEA01000400">
    <property type="protein sequence ID" value="GBG82240.1"/>
    <property type="molecule type" value="Genomic_DNA"/>
</dbReference>
<reference evidence="2 3" key="1">
    <citation type="journal article" date="2018" name="Cell">
        <title>The Chara Genome: Secondary Complexity and Implications for Plant Terrestrialization.</title>
        <authorList>
            <person name="Nishiyama T."/>
            <person name="Sakayama H."/>
            <person name="Vries J.D."/>
            <person name="Buschmann H."/>
            <person name="Saint-Marcoux D."/>
            <person name="Ullrich K.K."/>
            <person name="Haas F.B."/>
            <person name="Vanderstraeten L."/>
            <person name="Becker D."/>
            <person name="Lang D."/>
            <person name="Vosolsobe S."/>
            <person name="Rombauts S."/>
            <person name="Wilhelmsson P.K.I."/>
            <person name="Janitza P."/>
            <person name="Kern R."/>
            <person name="Heyl A."/>
            <person name="Rumpler F."/>
            <person name="Villalobos L.I.A.C."/>
            <person name="Clay J.M."/>
            <person name="Skokan R."/>
            <person name="Toyoda A."/>
            <person name="Suzuki Y."/>
            <person name="Kagoshima H."/>
            <person name="Schijlen E."/>
            <person name="Tajeshwar N."/>
            <person name="Catarino B."/>
            <person name="Hetherington A.J."/>
            <person name="Saltykova A."/>
            <person name="Bonnot C."/>
            <person name="Breuninger H."/>
            <person name="Symeonidi A."/>
            <person name="Radhakrishnan G.V."/>
            <person name="Van Nieuwerburgh F."/>
            <person name="Deforce D."/>
            <person name="Chang C."/>
            <person name="Karol K.G."/>
            <person name="Hedrich R."/>
            <person name="Ulvskov P."/>
            <person name="Glockner G."/>
            <person name="Delwiche C.F."/>
            <person name="Petrasek J."/>
            <person name="Van de Peer Y."/>
            <person name="Friml J."/>
            <person name="Beilby M."/>
            <person name="Dolan L."/>
            <person name="Kohara Y."/>
            <person name="Sugano S."/>
            <person name="Fujiyama A."/>
            <person name="Delaux P.-M."/>
            <person name="Quint M."/>
            <person name="TheiBen G."/>
            <person name="Hagemann M."/>
            <person name="Harholt J."/>
            <person name="Dunand C."/>
            <person name="Zachgo S."/>
            <person name="Langdale J."/>
            <person name="Maumus F."/>
            <person name="Straeten D.V.D."/>
            <person name="Gould S.B."/>
            <person name="Rensing S.A."/>
        </authorList>
    </citation>
    <scope>NUCLEOTIDE SEQUENCE [LARGE SCALE GENOMIC DNA]</scope>
    <source>
        <strain evidence="2 3">S276</strain>
    </source>
</reference>
<sequence length="152" mass="16528">MKAQAQADAIRMKEKVERLTATGNVFATPISILRTRMEQAAVGSVAKGKQKVTPGRASTTAKEVNDRFQFIKEQKELGKKNTAQLTEICKQMGISYKKMDVTIEEIIDKRVSDAFGSFAKAGGRGACGQDNQGTDEEQSDDVAEVHEVLSGC</sequence>
<evidence type="ECO:0000313" key="3">
    <source>
        <dbReference type="Proteomes" id="UP000265515"/>
    </source>
</evidence>
<comment type="caution">
    <text evidence="2">The sequence shown here is derived from an EMBL/GenBank/DDBJ whole genome shotgun (WGS) entry which is preliminary data.</text>
</comment>
<gene>
    <name evidence="2" type="ORF">CBR_g34523</name>
</gene>
<evidence type="ECO:0000256" key="1">
    <source>
        <dbReference type="SAM" id="MobiDB-lite"/>
    </source>
</evidence>
<accession>A0A388LIS6</accession>
<keyword evidence="3" id="KW-1185">Reference proteome</keyword>
<name>A0A388LIS6_CHABU</name>
<proteinExistence type="predicted"/>
<protein>
    <submittedName>
        <fullName evidence="2">Uncharacterized protein</fullName>
    </submittedName>
</protein>
<dbReference type="Proteomes" id="UP000265515">
    <property type="component" value="Unassembled WGS sequence"/>
</dbReference>
<feature type="compositionally biased region" description="Acidic residues" evidence="1">
    <location>
        <begin position="133"/>
        <end position="142"/>
    </location>
</feature>